<evidence type="ECO:0008006" key="3">
    <source>
        <dbReference type="Google" id="ProtNLM"/>
    </source>
</evidence>
<sequence>MGSPLGPSFENDFMGKTEKTSLKESINDLEFYGRHVDDLFCLTEYSTDIEATVRKFNSAYPSLRFSAEAKAANEIAFFDVLLRMQRGGSIQRRHGLNADKSSLLKDFRLGIVSCHVNFSIRGDDPSLRSVEEGYEEAGLVNLQFRGQLEIVTAPRGGLKPAEGLTGFGYPTSNLAVNSGVAG</sequence>
<dbReference type="PANTHER" id="PTHR21301">
    <property type="entry name" value="REVERSE TRANSCRIPTASE"/>
    <property type="match status" value="1"/>
</dbReference>
<dbReference type="Proteomes" id="UP000281553">
    <property type="component" value="Unassembled WGS sequence"/>
</dbReference>
<name>A0A3P6TEI1_DIBLA</name>
<reference evidence="1 2" key="1">
    <citation type="submission" date="2018-11" db="EMBL/GenBank/DDBJ databases">
        <authorList>
            <consortium name="Pathogen Informatics"/>
        </authorList>
    </citation>
    <scope>NUCLEOTIDE SEQUENCE [LARGE SCALE GENOMIC DNA]</scope>
</reference>
<dbReference type="PANTHER" id="PTHR21301:SF10">
    <property type="entry name" value="REVERSE TRANSCRIPTASE DOMAIN-CONTAINING PROTEIN"/>
    <property type="match status" value="1"/>
</dbReference>
<dbReference type="AlphaFoldDB" id="A0A3P6TEI1"/>
<evidence type="ECO:0000313" key="2">
    <source>
        <dbReference type="Proteomes" id="UP000281553"/>
    </source>
</evidence>
<keyword evidence="2" id="KW-1185">Reference proteome</keyword>
<protein>
    <recommendedName>
        <fullName evidence="3">Reverse transcriptase domain-containing protein</fullName>
    </recommendedName>
</protein>
<proteinExistence type="predicted"/>
<organism evidence="1 2">
    <name type="scientific">Dibothriocephalus latus</name>
    <name type="common">Fish tapeworm</name>
    <name type="synonym">Diphyllobothrium latum</name>
    <dbReference type="NCBI Taxonomy" id="60516"/>
    <lineage>
        <taxon>Eukaryota</taxon>
        <taxon>Metazoa</taxon>
        <taxon>Spiralia</taxon>
        <taxon>Lophotrochozoa</taxon>
        <taxon>Platyhelminthes</taxon>
        <taxon>Cestoda</taxon>
        <taxon>Eucestoda</taxon>
        <taxon>Diphyllobothriidea</taxon>
        <taxon>Diphyllobothriidae</taxon>
        <taxon>Dibothriocephalus</taxon>
    </lineage>
</organism>
<gene>
    <name evidence="1" type="ORF">DILT_LOCUS3893</name>
</gene>
<accession>A0A3P6TEI1</accession>
<dbReference type="EMBL" id="UYRU01044453">
    <property type="protein sequence ID" value="VDK86562.1"/>
    <property type="molecule type" value="Genomic_DNA"/>
</dbReference>
<evidence type="ECO:0000313" key="1">
    <source>
        <dbReference type="EMBL" id="VDK86562.1"/>
    </source>
</evidence>